<keyword evidence="3" id="KW-1185">Reference proteome</keyword>
<dbReference type="AlphaFoldDB" id="A0A8H7Q2I4"/>
<dbReference type="EMBL" id="JAEPRA010000005">
    <property type="protein sequence ID" value="KAG2185249.1"/>
    <property type="molecule type" value="Genomic_DNA"/>
</dbReference>
<evidence type="ECO:0000313" key="2">
    <source>
        <dbReference type="EMBL" id="KAG2185249.1"/>
    </source>
</evidence>
<protein>
    <submittedName>
        <fullName evidence="2">Uncharacterized protein</fullName>
    </submittedName>
</protein>
<organism evidence="2 3">
    <name type="scientific">Umbelopsis vinacea</name>
    <dbReference type="NCBI Taxonomy" id="44442"/>
    <lineage>
        <taxon>Eukaryota</taxon>
        <taxon>Fungi</taxon>
        <taxon>Fungi incertae sedis</taxon>
        <taxon>Mucoromycota</taxon>
        <taxon>Mucoromycotina</taxon>
        <taxon>Umbelopsidomycetes</taxon>
        <taxon>Umbelopsidales</taxon>
        <taxon>Umbelopsidaceae</taxon>
        <taxon>Umbelopsis</taxon>
    </lineage>
</organism>
<gene>
    <name evidence="2" type="ORF">INT44_002039</name>
</gene>
<reference evidence="2" key="1">
    <citation type="submission" date="2020-12" db="EMBL/GenBank/DDBJ databases">
        <title>Metabolic potential, ecology and presence of endohyphal bacteria is reflected in genomic diversity of Mucoromycotina.</title>
        <authorList>
            <person name="Muszewska A."/>
            <person name="Okrasinska A."/>
            <person name="Steczkiewicz K."/>
            <person name="Drgas O."/>
            <person name="Orlowska M."/>
            <person name="Perlinska-Lenart U."/>
            <person name="Aleksandrzak-Piekarczyk T."/>
            <person name="Szatraj K."/>
            <person name="Zielenkiewicz U."/>
            <person name="Pilsyk S."/>
            <person name="Malc E."/>
            <person name="Mieczkowski P."/>
            <person name="Kruszewska J.S."/>
            <person name="Biernat P."/>
            <person name="Pawlowska J."/>
        </authorList>
    </citation>
    <scope>NUCLEOTIDE SEQUENCE</scope>
    <source>
        <strain evidence="2">WA0000051536</strain>
    </source>
</reference>
<feature type="compositionally biased region" description="Acidic residues" evidence="1">
    <location>
        <begin position="188"/>
        <end position="197"/>
    </location>
</feature>
<comment type="caution">
    <text evidence="2">The sequence shown here is derived from an EMBL/GenBank/DDBJ whole genome shotgun (WGS) entry which is preliminary data.</text>
</comment>
<sequence length="234" mass="25379">MSSTQEPVVEPTTASEAPIETPAAEVAPVEQQAETKEAAKIAKRKSIFNPFGRKKEEAKKEETAAEAKPDAEVVSPEAKPAEEVADKKKSKGLNMLFSRTKSGSPQPKAEESAAETTNTELPKIEHLEPIQPETIVNQVGSEEAPKAEETKTPARSTSPFGKRFTNMFKFSKNNDKTEKDQQTKEEQPDADATEQEAQEPTPTATADKPLPEVTATPEETTEQHIVAPQVTASA</sequence>
<feature type="compositionally biased region" description="Basic and acidic residues" evidence="1">
    <location>
        <begin position="143"/>
        <end position="152"/>
    </location>
</feature>
<evidence type="ECO:0000313" key="3">
    <source>
        <dbReference type="Proteomes" id="UP000612746"/>
    </source>
</evidence>
<evidence type="ECO:0000256" key="1">
    <source>
        <dbReference type="SAM" id="MobiDB-lite"/>
    </source>
</evidence>
<dbReference type="OrthoDB" id="2447467at2759"/>
<feature type="compositionally biased region" description="Basic and acidic residues" evidence="1">
    <location>
        <begin position="53"/>
        <end position="71"/>
    </location>
</feature>
<dbReference type="Proteomes" id="UP000612746">
    <property type="component" value="Unassembled WGS sequence"/>
</dbReference>
<feature type="region of interest" description="Disordered" evidence="1">
    <location>
        <begin position="1"/>
        <end position="234"/>
    </location>
</feature>
<feature type="compositionally biased region" description="Basic and acidic residues" evidence="1">
    <location>
        <begin position="172"/>
        <end position="187"/>
    </location>
</feature>
<name>A0A8H7Q2I4_9FUNG</name>
<proteinExistence type="predicted"/>
<feature type="compositionally biased region" description="Low complexity" evidence="1">
    <location>
        <begin position="22"/>
        <end position="32"/>
    </location>
</feature>
<accession>A0A8H7Q2I4</accession>